<feature type="transmembrane region" description="Helical" evidence="6">
    <location>
        <begin position="306"/>
        <end position="325"/>
    </location>
</feature>
<dbReference type="PROSITE" id="PS50850">
    <property type="entry name" value="MFS"/>
    <property type="match status" value="1"/>
</dbReference>
<dbReference type="InterPro" id="IPR020846">
    <property type="entry name" value="MFS_dom"/>
</dbReference>
<comment type="subcellular location">
    <subcellularLocation>
        <location evidence="1">Membrane</location>
        <topology evidence="1">Multi-pass membrane protein</topology>
    </subcellularLocation>
</comment>
<evidence type="ECO:0000256" key="1">
    <source>
        <dbReference type="ARBA" id="ARBA00004141"/>
    </source>
</evidence>
<dbReference type="InterPro" id="IPR011701">
    <property type="entry name" value="MFS"/>
</dbReference>
<gene>
    <name evidence="8" type="ORF">HINF_LOCUS45435</name>
    <name evidence="9" type="ORF">HINF_LOCUS68260</name>
</gene>
<evidence type="ECO:0000313" key="9">
    <source>
        <dbReference type="EMBL" id="CAL6096084.1"/>
    </source>
</evidence>
<dbReference type="GO" id="GO:0016020">
    <property type="term" value="C:membrane"/>
    <property type="evidence" value="ECO:0007669"/>
    <property type="project" value="UniProtKB-SubCell"/>
</dbReference>
<keyword evidence="3 6" id="KW-0812">Transmembrane</keyword>
<sequence length="513" mass="56990">MRFKVHETNPIKLSCITALGPLIGMMSSCQANTNLNVIKNLLQLSTAQASWLLNIETLLAVIMTSFVGKVSERIGCTLILSIGTLICAISNLLVIVPEIYNNYLMLLLFRGISAIGIGFLAPATMPTNYMLVQPGKLAITITISSVMIPVAGILVALSAGMVASSIGFQYMFLFVGCISLFTFICQIIWLPYDIQKNKRAKIDFIGVSLMSIGLCSLVIGLLSFSEKEFIPLWAKILLSLGGFIILIIFYFYDQKKSSNKVFQPQLLNKTILTSATLILIVQAANFGERYLTPFNVVYNIKYKNEMTGVIMAIVCCSAFPFSPITNILLKKVIVKRILIIIGMLYGLLMLLNGFMFLYFPSFALYTVVSFINMGLFLSAVIITQTYNFAQCPQKYNQQMGVLNHLMAQIGNVSGIILAVVIQVSVDENLNTPDIQYDPLSVAAVYWTFAGLFVIFVLLASRLGMLPFERGKNGYIEREMSQTESFEESFINSDEMVFTEQFQGEGQIVEGYYI</sequence>
<feature type="transmembrane region" description="Helical" evidence="6">
    <location>
        <begin position="230"/>
        <end position="252"/>
    </location>
</feature>
<dbReference type="PANTHER" id="PTHR42718:SF9">
    <property type="entry name" value="MAJOR FACILITATOR SUPERFAMILY MULTIDRUG TRANSPORTER MFSC"/>
    <property type="match status" value="1"/>
</dbReference>
<evidence type="ECO:0000256" key="3">
    <source>
        <dbReference type="ARBA" id="ARBA00022692"/>
    </source>
</evidence>
<dbReference type="EMBL" id="CATOUU010000894">
    <property type="protein sequence ID" value="CAI9957790.1"/>
    <property type="molecule type" value="Genomic_DNA"/>
</dbReference>
<evidence type="ECO:0000256" key="5">
    <source>
        <dbReference type="ARBA" id="ARBA00023136"/>
    </source>
</evidence>
<keyword evidence="5 6" id="KW-0472">Membrane</keyword>
<feature type="transmembrane region" description="Helical" evidence="6">
    <location>
        <begin position="266"/>
        <end position="286"/>
    </location>
</feature>
<keyword evidence="10" id="KW-1185">Reference proteome</keyword>
<dbReference type="SUPFAM" id="SSF103473">
    <property type="entry name" value="MFS general substrate transporter"/>
    <property type="match status" value="1"/>
</dbReference>
<feature type="transmembrane region" description="Helical" evidence="6">
    <location>
        <begin position="443"/>
        <end position="462"/>
    </location>
</feature>
<evidence type="ECO:0000256" key="6">
    <source>
        <dbReference type="SAM" id="Phobius"/>
    </source>
</evidence>
<reference evidence="9 10" key="2">
    <citation type="submission" date="2024-07" db="EMBL/GenBank/DDBJ databases">
        <authorList>
            <person name="Akdeniz Z."/>
        </authorList>
    </citation>
    <scope>NUCLEOTIDE SEQUENCE [LARGE SCALE GENOMIC DNA]</scope>
</reference>
<feature type="transmembrane region" description="Helical" evidence="6">
    <location>
        <begin position="401"/>
        <end position="423"/>
    </location>
</feature>
<dbReference type="PANTHER" id="PTHR42718">
    <property type="entry name" value="MAJOR FACILITATOR SUPERFAMILY MULTIDRUG TRANSPORTER MFSC"/>
    <property type="match status" value="1"/>
</dbReference>
<feature type="domain" description="Major facilitator superfamily (MFS) profile" evidence="7">
    <location>
        <begin position="13"/>
        <end position="461"/>
    </location>
</feature>
<reference evidence="8" key="1">
    <citation type="submission" date="2023-06" db="EMBL/GenBank/DDBJ databases">
        <authorList>
            <person name="Kurt Z."/>
        </authorList>
    </citation>
    <scope>NUCLEOTIDE SEQUENCE</scope>
</reference>
<feature type="transmembrane region" description="Helical" evidence="6">
    <location>
        <begin position="365"/>
        <end position="389"/>
    </location>
</feature>
<evidence type="ECO:0000259" key="7">
    <source>
        <dbReference type="PROSITE" id="PS50850"/>
    </source>
</evidence>
<dbReference type="EMBL" id="CAXDID020000482">
    <property type="protein sequence ID" value="CAL6096084.1"/>
    <property type="molecule type" value="Genomic_DNA"/>
</dbReference>
<evidence type="ECO:0000256" key="2">
    <source>
        <dbReference type="ARBA" id="ARBA00022448"/>
    </source>
</evidence>
<feature type="transmembrane region" description="Helical" evidence="6">
    <location>
        <begin position="168"/>
        <end position="192"/>
    </location>
</feature>
<feature type="transmembrane region" description="Helical" evidence="6">
    <location>
        <begin position="337"/>
        <end position="359"/>
    </location>
</feature>
<accession>A0AA86UGY6</accession>
<comment type="caution">
    <text evidence="8">The sequence shown here is derived from an EMBL/GenBank/DDBJ whole genome shotgun (WGS) entry which is preliminary data.</text>
</comment>
<dbReference type="Pfam" id="PF07690">
    <property type="entry name" value="MFS_1"/>
    <property type="match status" value="1"/>
</dbReference>
<dbReference type="GO" id="GO:0022857">
    <property type="term" value="F:transmembrane transporter activity"/>
    <property type="evidence" value="ECO:0007669"/>
    <property type="project" value="InterPro"/>
</dbReference>
<evidence type="ECO:0000256" key="4">
    <source>
        <dbReference type="ARBA" id="ARBA00022989"/>
    </source>
</evidence>
<evidence type="ECO:0000313" key="8">
    <source>
        <dbReference type="EMBL" id="CAI9957790.1"/>
    </source>
</evidence>
<feature type="transmembrane region" description="Helical" evidence="6">
    <location>
        <begin position="137"/>
        <end position="162"/>
    </location>
</feature>
<keyword evidence="4 6" id="KW-1133">Transmembrane helix</keyword>
<feature type="transmembrane region" description="Helical" evidence="6">
    <location>
        <begin position="47"/>
        <end position="67"/>
    </location>
</feature>
<feature type="transmembrane region" description="Helical" evidence="6">
    <location>
        <begin position="74"/>
        <end position="97"/>
    </location>
</feature>
<keyword evidence="2" id="KW-0813">Transport</keyword>
<feature type="transmembrane region" description="Helical" evidence="6">
    <location>
        <begin position="204"/>
        <end position="224"/>
    </location>
</feature>
<organism evidence="8">
    <name type="scientific">Hexamita inflata</name>
    <dbReference type="NCBI Taxonomy" id="28002"/>
    <lineage>
        <taxon>Eukaryota</taxon>
        <taxon>Metamonada</taxon>
        <taxon>Diplomonadida</taxon>
        <taxon>Hexamitidae</taxon>
        <taxon>Hexamitinae</taxon>
        <taxon>Hexamita</taxon>
    </lineage>
</organism>
<dbReference type="PROSITE" id="PS51257">
    <property type="entry name" value="PROKAR_LIPOPROTEIN"/>
    <property type="match status" value="1"/>
</dbReference>
<evidence type="ECO:0000313" key="10">
    <source>
        <dbReference type="Proteomes" id="UP001642409"/>
    </source>
</evidence>
<proteinExistence type="predicted"/>
<name>A0AA86UGY6_9EUKA</name>
<dbReference type="AlphaFoldDB" id="A0AA86UGY6"/>
<dbReference type="Proteomes" id="UP001642409">
    <property type="component" value="Unassembled WGS sequence"/>
</dbReference>
<feature type="transmembrane region" description="Helical" evidence="6">
    <location>
        <begin position="103"/>
        <end position="125"/>
    </location>
</feature>
<dbReference type="InterPro" id="IPR036259">
    <property type="entry name" value="MFS_trans_sf"/>
</dbReference>
<dbReference type="Gene3D" id="1.20.1250.20">
    <property type="entry name" value="MFS general substrate transporter like domains"/>
    <property type="match status" value="2"/>
</dbReference>
<protein>
    <submittedName>
        <fullName evidence="8">Major facilitator superfamily protein</fullName>
    </submittedName>
    <submittedName>
        <fullName evidence="9">Major_facilitator superfamily protein</fullName>
    </submittedName>
</protein>